<feature type="transmembrane region" description="Helical" evidence="2">
    <location>
        <begin position="46"/>
        <end position="69"/>
    </location>
</feature>
<proteinExistence type="predicted"/>
<organism evidence="3 4">
    <name type="scientific">Patiria miniata</name>
    <name type="common">Bat star</name>
    <name type="synonym">Asterina miniata</name>
    <dbReference type="NCBI Taxonomy" id="46514"/>
    <lineage>
        <taxon>Eukaryota</taxon>
        <taxon>Metazoa</taxon>
        <taxon>Echinodermata</taxon>
        <taxon>Eleutherozoa</taxon>
        <taxon>Asterozoa</taxon>
        <taxon>Asteroidea</taxon>
        <taxon>Valvatacea</taxon>
        <taxon>Valvatida</taxon>
        <taxon>Asterinidae</taxon>
        <taxon>Patiria</taxon>
    </lineage>
</organism>
<dbReference type="EnsemblMetazoa" id="XM_038197449.1">
    <property type="protein sequence ID" value="XP_038053377.1"/>
    <property type="gene ID" value="LOC119725857"/>
</dbReference>
<evidence type="ECO:0000256" key="1">
    <source>
        <dbReference type="SAM" id="MobiDB-lite"/>
    </source>
</evidence>
<feature type="compositionally biased region" description="Low complexity" evidence="1">
    <location>
        <begin position="184"/>
        <end position="208"/>
    </location>
</feature>
<evidence type="ECO:0000313" key="3">
    <source>
        <dbReference type="EnsemblMetazoa" id="XP_038053377.1"/>
    </source>
</evidence>
<reference evidence="3" key="1">
    <citation type="submission" date="2022-11" db="UniProtKB">
        <authorList>
            <consortium name="EnsemblMetazoa"/>
        </authorList>
    </citation>
    <scope>IDENTIFICATION</scope>
</reference>
<keyword evidence="2" id="KW-0472">Membrane</keyword>
<feature type="compositionally biased region" description="Polar residues" evidence="1">
    <location>
        <begin position="214"/>
        <end position="234"/>
    </location>
</feature>
<dbReference type="OMA" id="SCLYWKR"/>
<keyword evidence="2" id="KW-0812">Transmembrane</keyword>
<sequence length="285" mass="31144">MWSSYRKCTGCTSFCNIFLGIVLIILWTTCYFWCLSRMNSESDLAAPLWVGVVSVLVGSFGLLSSCLYWKRKYETLLYVLTLITTLCSGAALVLSVHAAYKENLLYQSQGRPLEGLGDGVLGVALFGVMAALSFALFLTSVTWACTCFFKRLKGKRQDDEDYDLDDVDAMIWEYQKAVGFGPARSSSTGTRPSGSRRNFSSSSNLASENETETPGRSAQFSVPSYSARQGNAGTAQRREDGGDDAASASTRTASVGPRFASVTAAELRWWDYYSPPKEKAGFGGF</sequence>
<evidence type="ECO:0000256" key="2">
    <source>
        <dbReference type="SAM" id="Phobius"/>
    </source>
</evidence>
<dbReference type="OrthoDB" id="10438835at2759"/>
<dbReference type="AlphaFoldDB" id="A0A913ZNR9"/>
<feature type="transmembrane region" description="Helical" evidence="2">
    <location>
        <begin position="120"/>
        <end position="149"/>
    </location>
</feature>
<name>A0A913ZNR9_PATMI</name>
<evidence type="ECO:0000313" key="4">
    <source>
        <dbReference type="Proteomes" id="UP000887568"/>
    </source>
</evidence>
<dbReference type="RefSeq" id="XP_038053377.1">
    <property type="nucleotide sequence ID" value="XM_038197449.1"/>
</dbReference>
<keyword evidence="2" id="KW-1133">Transmembrane helix</keyword>
<dbReference type="Proteomes" id="UP000887568">
    <property type="component" value="Unplaced"/>
</dbReference>
<feature type="region of interest" description="Disordered" evidence="1">
    <location>
        <begin position="181"/>
        <end position="257"/>
    </location>
</feature>
<feature type="transmembrane region" description="Helical" evidence="2">
    <location>
        <begin position="76"/>
        <end position="100"/>
    </location>
</feature>
<keyword evidence="4" id="KW-1185">Reference proteome</keyword>
<protein>
    <submittedName>
        <fullName evidence="3">Uncharacterized protein</fullName>
    </submittedName>
</protein>
<feature type="compositionally biased region" description="Low complexity" evidence="1">
    <location>
        <begin position="245"/>
        <end position="254"/>
    </location>
</feature>
<dbReference type="GeneID" id="119725857"/>
<feature type="transmembrane region" description="Helical" evidence="2">
    <location>
        <begin position="12"/>
        <end position="34"/>
    </location>
</feature>
<accession>A0A913ZNR9</accession>